<dbReference type="EMBL" id="KV425554">
    <property type="protein sequence ID" value="KZT29233.1"/>
    <property type="molecule type" value="Genomic_DNA"/>
</dbReference>
<sequence length="139" mass="16081">MKADGVVAVNFAGKLTGKPSRATLAMLKKSFKTCRAFHDSTPEVSEKQMETEFLNIVFFCTPSLEPPTFREPIERDYHHSYLREHVFTTLYHIWPHAVRWLYDKISAASEQQLSLPAREDVMARDFPPVIALWQNLLED</sequence>
<organism evidence="1 2">
    <name type="scientific">Neolentinus lepideus HHB14362 ss-1</name>
    <dbReference type="NCBI Taxonomy" id="1314782"/>
    <lineage>
        <taxon>Eukaryota</taxon>
        <taxon>Fungi</taxon>
        <taxon>Dikarya</taxon>
        <taxon>Basidiomycota</taxon>
        <taxon>Agaricomycotina</taxon>
        <taxon>Agaricomycetes</taxon>
        <taxon>Gloeophyllales</taxon>
        <taxon>Gloeophyllaceae</taxon>
        <taxon>Neolentinus</taxon>
    </lineage>
</organism>
<proteinExistence type="predicted"/>
<protein>
    <submittedName>
        <fullName evidence="1">Uncharacterized protein</fullName>
    </submittedName>
</protein>
<evidence type="ECO:0000313" key="2">
    <source>
        <dbReference type="Proteomes" id="UP000076761"/>
    </source>
</evidence>
<dbReference type="InParanoid" id="A0A165V6M6"/>
<dbReference type="InterPro" id="IPR029063">
    <property type="entry name" value="SAM-dependent_MTases_sf"/>
</dbReference>
<name>A0A165V6M6_9AGAM</name>
<gene>
    <name evidence="1" type="ORF">NEOLEDRAFT_583698</name>
</gene>
<dbReference type="STRING" id="1314782.A0A165V6M6"/>
<accession>A0A165V6M6</accession>
<dbReference type="Gene3D" id="3.40.50.150">
    <property type="entry name" value="Vaccinia Virus protein VP39"/>
    <property type="match status" value="1"/>
</dbReference>
<reference evidence="1 2" key="1">
    <citation type="journal article" date="2016" name="Mol. Biol. Evol.">
        <title>Comparative Genomics of Early-Diverging Mushroom-Forming Fungi Provides Insights into the Origins of Lignocellulose Decay Capabilities.</title>
        <authorList>
            <person name="Nagy L.G."/>
            <person name="Riley R."/>
            <person name="Tritt A."/>
            <person name="Adam C."/>
            <person name="Daum C."/>
            <person name="Floudas D."/>
            <person name="Sun H."/>
            <person name="Yadav J.S."/>
            <person name="Pangilinan J."/>
            <person name="Larsson K.H."/>
            <person name="Matsuura K."/>
            <person name="Barry K."/>
            <person name="Labutti K."/>
            <person name="Kuo R."/>
            <person name="Ohm R.A."/>
            <person name="Bhattacharya S.S."/>
            <person name="Shirouzu T."/>
            <person name="Yoshinaga Y."/>
            <person name="Martin F.M."/>
            <person name="Grigoriev I.V."/>
            <person name="Hibbett D.S."/>
        </authorList>
    </citation>
    <scope>NUCLEOTIDE SEQUENCE [LARGE SCALE GENOMIC DNA]</scope>
    <source>
        <strain evidence="1 2">HHB14362 ss-1</strain>
    </source>
</reference>
<dbReference type="Proteomes" id="UP000076761">
    <property type="component" value="Unassembled WGS sequence"/>
</dbReference>
<evidence type="ECO:0000313" key="1">
    <source>
        <dbReference type="EMBL" id="KZT29233.1"/>
    </source>
</evidence>
<dbReference type="AlphaFoldDB" id="A0A165V6M6"/>
<keyword evidence="2" id="KW-1185">Reference proteome</keyword>
<dbReference type="OrthoDB" id="2016285at2759"/>